<evidence type="ECO:0000259" key="3">
    <source>
        <dbReference type="SMART" id="SM00829"/>
    </source>
</evidence>
<dbReference type="HOGENOM" id="CLU_026673_3_4_0"/>
<dbReference type="SUPFAM" id="SSF51735">
    <property type="entry name" value="NAD(P)-binding Rossmann-fold domains"/>
    <property type="match status" value="1"/>
</dbReference>
<keyword evidence="5" id="KW-1185">Reference proteome</keyword>
<feature type="domain" description="Enoyl reductase (ER)" evidence="3">
    <location>
        <begin position="19"/>
        <end position="334"/>
    </location>
</feature>
<dbReference type="CDD" id="cd05276">
    <property type="entry name" value="p53_inducible_oxidoreductase"/>
    <property type="match status" value="1"/>
</dbReference>
<dbReference type="InterPro" id="IPR011032">
    <property type="entry name" value="GroES-like_sf"/>
</dbReference>
<sequence>MIKLCGGVIMKAVICDGFGGVDVLKIIDTDIPKPKENQVLIKVAATSINRPDLVQREGKYPPPPGESEILGLEVAGIIEEVGSNVKGWKKGDRVAALVGGGGYAEYAVAYADHLIPIPDSMTFEEAACICESYITAFLNVILLGELKDNNYAIFHGGGGGVNTAAIQITRAIRNDVKIIVTVSPEKMEKVKELGVDLLINYKEHPDFSQIIREFTNKRGVDVILDHIGAAYLEPNIKSLAYGGRLVIIGVTSGIKAEINLGLVMVKRHKIIGSVLRSRPVEEKAEIIKAFNEQVMPKFADRTIVPIIYKVFPLEEVKLAHQTMEEDKHFGKIVLKIADL</sequence>
<keyword evidence="1" id="KW-0521">NADP</keyword>
<organism evidence="4 5">
    <name type="scientific">Deferribacter desulfuricans (strain DSM 14783 / JCM 11476 / NBRC 101012 / SSM1)</name>
    <dbReference type="NCBI Taxonomy" id="639282"/>
    <lineage>
        <taxon>Bacteria</taxon>
        <taxon>Pseudomonadati</taxon>
        <taxon>Deferribacterota</taxon>
        <taxon>Deferribacteres</taxon>
        <taxon>Deferribacterales</taxon>
        <taxon>Deferribacteraceae</taxon>
        <taxon>Deferribacter</taxon>
    </lineage>
</organism>
<dbReference type="PANTHER" id="PTHR48106">
    <property type="entry name" value="QUINONE OXIDOREDUCTASE PIG3-RELATED"/>
    <property type="match status" value="1"/>
</dbReference>
<keyword evidence="2 4" id="KW-0560">Oxidoreductase</keyword>
<dbReference type="NCBIfam" id="TIGR02824">
    <property type="entry name" value="quinone_pig3"/>
    <property type="match status" value="1"/>
</dbReference>
<evidence type="ECO:0000256" key="1">
    <source>
        <dbReference type="ARBA" id="ARBA00022857"/>
    </source>
</evidence>
<gene>
    <name evidence="4" type="ordered locus">DEFDS_2015</name>
</gene>
<name>D3P9S6_DEFDS</name>
<dbReference type="PANTHER" id="PTHR48106:SF8">
    <property type="entry name" value="OS02G0805600 PROTEIN"/>
    <property type="match status" value="1"/>
</dbReference>
<dbReference type="InterPro" id="IPR013149">
    <property type="entry name" value="ADH-like_C"/>
</dbReference>
<accession>D3P9S6</accession>
<dbReference type="AlphaFoldDB" id="D3P9S6"/>
<evidence type="ECO:0000313" key="4">
    <source>
        <dbReference type="EMBL" id="BAI81466.1"/>
    </source>
</evidence>
<dbReference type="GO" id="GO:0070402">
    <property type="term" value="F:NADPH binding"/>
    <property type="evidence" value="ECO:0007669"/>
    <property type="project" value="TreeGrafter"/>
</dbReference>
<dbReference type="SUPFAM" id="SSF50129">
    <property type="entry name" value="GroES-like"/>
    <property type="match status" value="1"/>
</dbReference>
<dbReference type="Proteomes" id="UP000001520">
    <property type="component" value="Chromosome"/>
</dbReference>
<reference evidence="4 5" key="1">
    <citation type="journal article" date="2010" name="DNA Res.">
        <title>Bacterial lifestyle in a deep-sea hydrothermal vent chimney revealed by the genome sequence of the thermophilic bacterium Deferribacter desulfuricans SSM1.</title>
        <authorList>
            <person name="Takaki Y."/>
            <person name="Shimamura S."/>
            <person name="Nakagawa S."/>
            <person name="Fukuhara Y."/>
            <person name="Horikawa H."/>
            <person name="Ankai A."/>
            <person name="Harada T."/>
            <person name="Hosoyama A."/>
            <person name="Oguchi A."/>
            <person name="Fukui S."/>
            <person name="Fujita N."/>
            <person name="Takami H."/>
            <person name="Takai K."/>
        </authorList>
    </citation>
    <scope>NUCLEOTIDE SEQUENCE [LARGE SCALE GENOMIC DNA]</scope>
    <source>
        <strain evidence="5">DSM 14783 / JCM 11476 / NBRC 101012 / SSM1</strain>
    </source>
</reference>
<dbReference type="SMART" id="SM00829">
    <property type="entry name" value="PKS_ER"/>
    <property type="match status" value="1"/>
</dbReference>
<dbReference type="EC" id="1.1.1.1" evidence="4"/>
<dbReference type="GO" id="GO:0004022">
    <property type="term" value="F:alcohol dehydrogenase (NAD+) activity"/>
    <property type="evidence" value="ECO:0007669"/>
    <property type="project" value="UniProtKB-EC"/>
</dbReference>
<dbReference type="GO" id="GO:0016651">
    <property type="term" value="F:oxidoreductase activity, acting on NAD(P)H"/>
    <property type="evidence" value="ECO:0007669"/>
    <property type="project" value="TreeGrafter"/>
</dbReference>
<dbReference type="InterPro" id="IPR036291">
    <property type="entry name" value="NAD(P)-bd_dom_sf"/>
</dbReference>
<dbReference type="eggNOG" id="COG0604">
    <property type="taxonomic scope" value="Bacteria"/>
</dbReference>
<proteinExistence type="predicted"/>
<dbReference type="STRING" id="639282.DEFDS_2015"/>
<protein>
    <submittedName>
        <fullName evidence="4">Alcohol dehydrogenase, zinc-binding</fullName>
        <ecNumber evidence="4">1.1.1.1</ecNumber>
    </submittedName>
</protein>
<dbReference type="KEGG" id="ddf:DEFDS_2015"/>
<dbReference type="Gene3D" id="3.40.50.720">
    <property type="entry name" value="NAD(P)-binding Rossmann-like Domain"/>
    <property type="match status" value="1"/>
</dbReference>
<dbReference type="Pfam" id="PF08240">
    <property type="entry name" value="ADH_N"/>
    <property type="match status" value="1"/>
</dbReference>
<dbReference type="InterPro" id="IPR014189">
    <property type="entry name" value="Quinone_OxRdtase_PIG3"/>
</dbReference>
<dbReference type="InterPro" id="IPR013154">
    <property type="entry name" value="ADH-like_N"/>
</dbReference>
<dbReference type="Gene3D" id="3.90.180.10">
    <property type="entry name" value="Medium-chain alcohol dehydrogenases, catalytic domain"/>
    <property type="match status" value="1"/>
</dbReference>
<evidence type="ECO:0000313" key="5">
    <source>
        <dbReference type="Proteomes" id="UP000001520"/>
    </source>
</evidence>
<dbReference type="EMBL" id="AP011529">
    <property type="protein sequence ID" value="BAI81466.1"/>
    <property type="molecule type" value="Genomic_DNA"/>
</dbReference>
<evidence type="ECO:0000256" key="2">
    <source>
        <dbReference type="ARBA" id="ARBA00023002"/>
    </source>
</evidence>
<dbReference type="InterPro" id="IPR020843">
    <property type="entry name" value="ER"/>
</dbReference>
<dbReference type="Pfam" id="PF00107">
    <property type="entry name" value="ADH_zinc_N"/>
    <property type="match status" value="1"/>
</dbReference>